<gene>
    <name evidence="1" type="ORF">D7X12_18645</name>
</gene>
<proteinExistence type="predicted"/>
<protein>
    <recommendedName>
        <fullName evidence="3">Blue (type 1) copper domain-containing protein</fullName>
    </recommendedName>
</protein>
<dbReference type="RefSeq" id="WP_120626620.1">
    <property type="nucleotide sequence ID" value="NZ_RAWG01000111.1"/>
</dbReference>
<name>A0A3A8NG98_9BACT</name>
<evidence type="ECO:0008006" key="3">
    <source>
        <dbReference type="Google" id="ProtNLM"/>
    </source>
</evidence>
<dbReference type="SUPFAM" id="SSF49503">
    <property type="entry name" value="Cupredoxins"/>
    <property type="match status" value="1"/>
</dbReference>
<dbReference type="Gene3D" id="2.60.40.420">
    <property type="entry name" value="Cupredoxins - blue copper proteins"/>
    <property type="match status" value="1"/>
</dbReference>
<dbReference type="PROSITE" id="PS51257">
    <property type="entry name" value="PROKAR_LIPOPROTEIN"/>
    <property type="match status" value="1"/>
</dbReference>
<dbReference type="AlphaFoldDB" id="A0A3A8NG98"/>
<organism evidence="1 2">
    <name type="scientific">Corallococcus sicarius</name>
    <dbReference type="NCBI Taxonomy" id="2316726"/>
    <lineage>
        <taxon>Bacteria</taxon>
        <taxon>Pseudomonadati</taxon>
        <taxon>Myxococcota</taxon>
        <taxon>Myxococcia</taxon>
        <taxon>Myxococcales</taxon>
        <taxon>Cystobacterineae</taxon>
        <taxon>Myxococcaceae</taxon>
        <taxon>Corallococcus</taxon>
    </lineage>
</organism>
<keyword evidence="2" id="KW-1185">Reference proteome</keyword>
<dbReference type="OrthoDB" id="5525314at2"/>
<evidence type="ECO:0000313" key="1">
    <source>
        <dbReference type="EMBL" id="RKH41251.1"/>
    </source>
</evidence>
<evidence type="ECO:0000313" key="2">
    <source>
        <dbReference type="Proteomes" id="UP000273405"/>
    </source>
</evidence>
<accession>A0A3A8NG98</accession>
<sequence length="120" mass="12710">MSRGWALGTFLATAACGPMDGDALLTIADFDYMPNNLQVAPGETVRVRNLDTAAHSATSSPSSADLMPGAVENVGFDTGEFVMGEREFTVPADAAPGTFVTFYCTVHRDDRHGVGKLVVR</sequence>
<reference evidence="2" key="1">
    <citation type="submission" date="2018-09" db="EMBL/GenBank/DDBJ databases">
        <authorList>
            <person name="Livingstone P.G."/>
            <person name="Whitworth D.E."/>
        </authorList>
    </citation>
    <scope>NUCLEOTIDE SEQUENCE [LARGE SCALE GENOMIC DNA]</scope>
    <source>
        <strain evidence="2">CA040B</strain>
    </source>
</reference>
<comment type="caution">
    <text evidence="1">The sequence shown here is derived from an EMBL/GenBank/DDBJ whole genome shotgun (WGS) entry which is preliminary data.</text>
</comment>
<dbReference type="InterPro" id="IPR008972">
    <property type="entry name" value="Cupredoxin"/>
</dbReference>
<dbReference type="Proteomes" id="UP000273405">
    <property type="component" value="Unassembled WGS sequence"/>
</dbReference>
<dbReference type="EMBL" id="RAWG01000111">
    <property type="protein sequence ID" value="RKH41251.1"/>
    <property type="molecule type" value="Genomic_DNA"/>
</dbReference>